<evidence type="ECO:0000256" key="6">
    <source>
        <dbReference type="ARBA" id="ARBA00023136"/>
    </source>
</evidence>
<dbReference type="InterPro" id="IPR050539">
    <property type="entry name" value="ThrE_Dicarb/AminoAcid_Exp"/>
</dbReference>
<feature type="transmembrane region" description="Helical" evidence="8">
    <location>
        <begin position="9"/>
        <end position="26"/>
    </location>
</feature>
<feature type="domain" description="Threonine/Serine exporter ThrE" evidence="9">
    <location>
        <begin position="11"/>
        <end position="138"/>
    </location>
</feature>
<proteinExistence type="inferred from homology"/>
<evidence type="ECO:0000256" key="4">
    <source>
        <dbReference type="ARBA" id="ARBA00022692"/>
    </source>
</evidence>
<comment type="similarity">
    <text evidence="7">Belongs to the ThrE exporter (TC 2.A.79) family.</text>
</comment>
<evidence type="ECO:0000256" key="2">
    <source>
        <dbReference type="ARBA" id="ARBA00022475"/>
    </source>
</evidence>
<keyword evidence="3" id="KW-0997">Cell inner membrane</keyword>
<feature type="transmembrane region" description="Helical" evidence="8">
    <location>
        <begin position="81"/>
        <end position="101"/>
    </location>
</feature>
<evidence type="ECO:0000256" key="1">
    <source>
        <dbReference type="ARBA" id="ARBA00004651"/>
    </source>
</evidence>
<dbReference type="AlphaFoldDB" id="A0A1T4PN79"/>
<evidence type="ECO:0000313" key="10">
    <source>
        <dbReference type="EMBL" id="SJZ92677.1"/>
    </source>
</evidence>
<dbReference type="PANTHER" id="PTHR34390:SF1">
    <property type="entry name" value="SUCCINATE TRANSPORTER SUBUNIT YJJB-RELATED"/>
    <property type="match status" value="1"/>
</dbReference>
<protein>
    <submittedName>
        <fullName evidence="10">Uncharacterized membrane protein YjjB, DUF3815 family</fullName>
    </submittedName>
</protein>
<dbReference type="InterPro" id="IPR024528">
    <property type="entry name" value="ThrE_2"/>
</dbReference>
<dbReference type="OrthoDB" id="9810047at2"/>
<dbReference type="EMBL" id="FUXI01000021">
    <property type="protein sequence ID" value="SJZ92677.1"/>
    <property type="molecule type" value="Genomic_DNA"/>
</dbReference>
<gene>
    <name evidence="10" type="ORF">SAMN02745116_01870</name>
</gene>
<keyword evidence="11" id="KW-1185">Reference proteome</keyword>
<feature type="transmembrane region" description="Helical" evidence="8">
    <location>
        <begin position="121"/>
        <end position="139"/>
    </location>
</feature>
<sequence length="162" mass="17743">MQKEIIEGIIQFIFGFLGTVAVAILWNVSRYVLVYCGLTGAIGWIVYWVLMELHCSMPLSALAGSVGVAIMSNHFSRKCKMPVTVFNIPGIVPLVPGAIAYESVRSLALGDYNNFMRVGVNTVMAAGAIALGLILAEVMNHNIRSFLLRVKAGRKLRMKIKE</sequence>
<dbReference type="Pfam" id="PF12821">
    <property type="entry name" value="ThrE_2"/>
    <property type="match status" value="1"/>
</dbReference>
<accession>A0A1T4PN79</accession>
<evidence type="ECO:0000313" key="11">
    <source>
        <dbReference type="Proteomes" id="UP000190328"/>
    </source>
</evidence>
<name>A0A1T4PN79_9ENTE</name>
<reference evidence="10 11" key="1">
    <citation type="submission" date="2017-02" db="EMBL/GenBank/DDBJ databases">
        <authorList>
            <person name="Peterson S.W."/>
        </authorList>
    </citation>
    <scope>NUCLEOTIDE SEQUENCE [LARGE SCALE GENOMIC DNA]</scope>
    <source>
        <strain evidence="10 11">ATCC BAA-1030</strain>
    </source>
</reference>
<dbReference type="Proteomes" id="UP000190328">
    <property type="component" value="Unassembled WGS sequence"/>
</dbReference>
<dbReference type="PANTHER" id="PTHR34390">
    <property type="entry name" value="UPF0442 PROTEIN YJJB-RELATED"/>
    <property type="match status" value="1"/>
</dbReference>
<comment type="subcellular location">
    <subcellularLocation>
        <location evidence="1">Cell membrane</location>
        <topology evidence="1">Multi-pass membrane protein</topology>
    </subcellularLocation>
</comment>
<evidence type="ECO:0000256" key="5">
    <source>
        <dbReference type="ARBA" id="ARBA00022989"/>
    </source>
</evidence>
<evidence type="ECO:0000259" key="9">
    <source>
        <dbReference type="Pfam" id="PF12821"/>
    </source>
</evidence>
<keyword evidence="4 8" id="KW-0812">Transmembrane</keyword>
<feature type="transmembrane region" description="Helical" evidence="8">
    <location>
        <begin position="32"/>
        <end position="50"/>
    </location>
</feature>
<organism evidence="10 11">
    <name type="scientific">Pilibacter termitis</name>
    <dbReference type="NCBI Taxonomy" id="263852"/>
    <lineage>
        <taxon>Bacteria</taxon>
        <taxon>Bacillati</taxon>
        <taxon>Bacillota</taxon>
        <taxon>Bacilli</taxon>
        <taxon>Lactobacillales</taxon>
        <taxon>Enterococcaceae</taxon>
        <taxon>Pilibacter</taxon>
    </lineage>
</organism>
<keyword evidence="5 8" id="KW-1133">Transmembrane helix</keyword>
<dbReference type="GO" id="GO:0005886">
    <property type="term" value="C:plasma membrane"/>
    <property type="evidence" value="ECO:0007669"/>
    <property type="project" value="UniProtKB-SubCell"/>
</dbReference>
<keyword evidence="6 8" id="KW-0472">Membrane</keyword>
<evidence type="ECO:0000256" key="8">
    <source>
        <dbReference type="SAM" id="Phobius"/>
    </source>
</evidence>
<dbReference type="STRING" id="263852.SAMN02745116_01870"/>
<evidence type="ECO:0000256" key="3">
    <source>
        <dbReference type="ARBA" id="ARBA00022519"/>
    </source>
</evidence>
<evidence type="ECO:0000256" key="7">
    <source>
        <dbReference type="ARBA" id="ARBA00034125"/>
    </source>
</evidence>
<keyword evidence="2" id="KW-1003">Cell membrane</keyword>
<dbReference type="GO" id="GO:0015744">
    <property type="term" value="P:succinate transport"/>
    <property type="evidence" value="ECO:0007669"/>
    <property type="project" value="TreeGrafter"/>
</dbReference>
<dbReference type="RefSeq" id="WP_078807796.1">
    <property type="nucleotide sequence ID" value="NZ_FUXI01000021.1"/>
</dbReference>